<keyword evidence="2" id="KW-1185">Reference proteome</keyword>
<dbReference type="eggNOG" id="ENOG502QXHK">
    <property type="taxonomic scope" value="Eukaryota"/>
</dbReference>
<dbReference type="OrthoDB" id="449382at2759"/>
<dbReference type="KEGG" id="beq:BEWA_031880"/>
<organism evidence="1 2">
    <name type="scientific">Theileria equi strain WA</name>
    <dbReference type="NCBI Taxonomy" id="1537102"/>
    <lineage>
        <taxon>Eukaryota</taxon>
        <taxon>Sar</taxon>
        <taxon>Alveolata</taxon>
        <taxon>Apicomplexa</taxon>
        <taxon>Aconoidasida</taxon>
        <taxon>Piroplasmida</taxon>
        <taxon>Theileriidae</taxon>
        <taxon>Theileria</taxon>
    </lineage>
</organism>
<evidence type="ECO:0000313" key="2">
    <source>
        <dbReference type="Proteomes" id="UP000031512"/>
    </source>
</evidence>
<dbReference type="RefSeq" id="XP_004830001.1">
    <property type="nucleotide sequence ID" value="XM_004829944.1"/>
</dbReference>
<dbReference type="EMBL" id="CP001669">
    <property type="protein sequence ID" value="AFZ80335.1"/>
    <property type="molecule type" value="Genomic_DNA"/>
</dbReference>
<dbReference type="AlphaFoldDB" id="L0AXP6"/>
<name>L0AXP6_THEEQ</name>
<protein>
    <submittedName>
        <fullName evidence="1">Uncharacterized protein</fullName>
    </submittedName>
</protein>
<dbReference type="Proteomes" id="UP000031512">
    <property type="component" value="Chromosome 1"/>
</dbReference>
<dbReference type="GeneID" id="15806758"/>
<gene>
    <name evidence="1" type="ORF">BEWA_031880</name>
</gene>
<evidence type="ECO:0000313" key="1">
    <source>
        <dbReference type="EMBL" id="AFZ80335.1"/>
    </source>
</evidence>
<dbReference type="VEuPathDB" id="PiroplasmaDB:BEWA_031880"/>
<reference evidence="1 2" key="1">
    <citation type="journal article" date="2012" name="BMC Genomics">
        <title>Comparative genomic analysis and phylogenetic position of Theileria equi.</title>
        <authorList>
            <person name="Kappmeyer L.S."/>
            <person name="Thiagarajan M."/>
            <person name="Herndon D.R."/>
            <person name="Ramsay J.D."/>
            <person name="Caler E."/>
            <person name="Djikeng A."/>
            <person name="Gillespie J.J."/>
            <person name="Lau A.O."/>
            <person name="Roalson E.H."/>
            <person name="Silva J.C."/>
            <person name="Silva M.G."/>
            <person name="Suarez C.E."/>
            <person name="Ueti M.W."/>
            <person name="Nene V.M."/>
            <person name="Mealey R.H."/>
            <person name="Knowles D.P."/>
            <person name="Brayton K.A."/>
        </authorList>
    </citation>
    <scope>NUCLEOTIDE SEQUENCE [LARGE SCALE GENOMIC DNA]</scope>
    <source>
        <strain evidence="1 2">WA</strain>
    </source>
</reference>
<accession>L0AXP6</accession>
<proteinExistence type="predicted"/>
<sequence length="122" mass="13738">MSSNSTVPNIDVEIVKGLSQPSALYDELVHYILSTVGCKLQNESTLRLVSHAAQVSLEKFFDEAKVMQIASRMGRNDGDSKMNIFAKEEAKELDYQIVCEALQKTHPNTHNYNLFLEPNTTF</sequence>